<feature type="transmembrane region" description="Helical" evidence="2">
    <location>
        <begin position="50"/>
        <end position="72"/>
    </location>
</feature>
<keyword evidence="2" id="KW-1133">Transmembrane helix</keyword>
<feature type="transmembrane region" description="Helical" evidence="2">
    <location>
        <begin position="162"/>
        <end position="182"/>
    </location>
</feature>
<keyword evidence="2" id="KW-0472">Membrane</keyword>
<feature type="region of interest" description="Disordered" evidence="1">
    <location>
        <begin position="1"/>
        <end position="22"/>
    </location>
</feature>
<name>A0A167KXP1_CALVF</name>
<dbReference type="OrthoDB" id="10259513at2759"/>
<evidence type="ECO:0000256" key="1">
    <source>
        <dbReference type="SAM" id="MobiDB-lite"/>
    </source>
</evidence>
<keyword evidence="2" id="KW-0812">Transmembrane</keyword>
<proteinExistence type="predicted"/>
<keyword evidence="4" id="KW-1185">Reference proteome</keyword>
<evidence type="ECO:0000313" key="3">
    <source>
        <dbReference type="EMBL" id="KZO95123.1"/>
    </source>
</evidence>
<organism evidence="3 4">
    <name type="scientific">Calocera viscosa (strain TUFC12733)</name>
    <dbReference type="NCBI Taxonomy" id="1330018"/>
    <lineage>
        <taxon>Eukaryota</taxon>
        <taxon>Fungi</taxon>
        <taxon>Dikarya</taxon>
        <taxon>Basidiomycota</taxon>
        <taxon>Agaricomycotina</taxon>
        <taxon>Dacrymycetes</taxon>
        <taxon>Dacrymycetales</taxon>
        <taxon>Dacrymycetaceae</taxon>
        <taxon>Calocera</taxon>
    </lineage>
</organism>
<dbReference type="EMBL" id="KV417290">
    <property type="protein sequence ID" value="KZO95123.1"/>
    <property type="molecule type" value="Genomic_DNA"/>
</dbReference>
<reference evidence="3 4" key="1">
    <citation type="journal article" date="2016" name="Mol. Biol. Evol.">
        <title>Comparative Genomics of Early-Diverging Mushroom-Forming Fungi Provides Insights into the Origins of Lignocellulose Decay Capabilities.</title>
        <authorList>
            <person name="Nagy L.G."/>
            <person name="Riley R."/>
            <person name="Tritt A."/>
            <person name="Adam C."/>
            <person name="Daum C."/>
            <person name="Floudas D."/>
            <person name="Sun H."/>
            <person name="Yadav J.S."/>
            <person name="Pangilinan J."/>
            <person name="Larsson K.H."/>
            <person name="Matsuura K."/>
            <person name="Barry K."/>
            <person name="Labutti K."/>
            <person name="Kuo R."/>
            <person name="Ohm R.A."/>
            <person name="Bhattacharya S.S."/>
            <person name="Shirouzu T."/>
            <person name="Yoshinaga Y."/>
            <person name="Martin F.M."/>
            <person name="Grigoriev I.V."/>
            <person name="Hibbett D.S."/>
        </authorList>
    </citation>
    <scope>NUCLEOTIDE SEQUENCE [LARGE SCALE GENOMIC DNA]</scope>
    <source>
        <strain evidence="3 4">TUFC12733</strain>
    </source>
</reference>
<sequence>MPLWSPSAPSDPSAPPAASTPNSWTSFWRAHSRLRLLLIKRLGDAQHITAVPLTVFLTVHLAAPAVVPFLGAEGANQVLMVGREIYQSPLTEPILFLSLGVHVLSGLLRRLLLLPAPPPSLPHMLGYPLITLLALHVGANRGNAPKLGGASFEFVRAGIRRWPLRAGGVYLGIVAVGVAHAVGCGRAAWAKRFGAAQPGLEGAKGSGKGKEWGWPALVLGIAGWVGVVSLACLALGEGGPQWRDDGYLAAWKGMPVYS</sequence>
<gene>
    <name evidence="3" type="ORF">CALVIDRAFT_173069</name>
</gene>
<dbReference type="PANTHER" id="PTHR38409">
    <property type="entry name" value="MDM10-COMPLEMENTING PROTEIN 1"/>
    <property type="match status" value="1"/>
</dbReference>
<dbReference type="InterPro" id="IPR039960">
    <property type="entry name" value="MCP1"/>
</dbReference>
<dbReference type="Proteomes" id="UP000076738">
    <property type="component" value="Unassembled WGS sequence"/>
</dbReference>
<evidence type="ECO:0000256" key="2">
    <source>
        <dbReference type="SAM" id="Phobius"/>
    </source>
</evidence>
<feature type="transmembrane region" description="Helical" evidence="2">
    <location>
        <begin position="212"/>
        <end position="235"/>
    </location>
</feature>
<evidence type="ECO:0000313" key="4">
    <source>
        <dbReference type="Proteomes" id="UP000076738"/>
    </source>
</evidence>
<dbReference type="AlphaFoldDB" id="A0A167KXP1"/>
<dbReference type="GO" id="GO:0055088">
    <property type="term" value="P:lipid homeostasis"/>
    <property type="evidence" value="ECO:0007669"/>
    <property type="project" value="InterPro"/>
</dbReference>
<accession>A0A167KXP1</accession>
<evidence type="ECO:0008006" key="5">
    <source>
        <dbReference type="Google" id="ProtNLM"/>
    </source>
</evidence>
<protein>
    <recommendedName>
        <fullName evidence="5">Mitochondrial adapter protein MCP1 transmembrane domain-containing protein</fullName>
    </recommendedName>
</protein>
<dbReference type="PANTHER" id="PTHR38409:SF1">
    <property type="entry name" value="MITOCHONDRIAL ADAPTER PROTEIN MCP1"/>
    <property type="match status" value="1"/>
</dbReference>